<dbReference type="Gene3D" id="3.30.559.30">
    <property type="entry name" value="Nonribosomal peptide synthetase, condensation domain"/>
    <property type="match status" value="1"/>
</dbReference>
<feature type="domain" description="Carrier" evidence="8">
    <location>
        <begin position="1033"/>
        <end position="1108"/>
    </location>
</feature>
<dbReference type="InterPro" id="IPR018201">
    <property type="entry name" value="Ketoacyl_synth_AS"/>
</dbReference>
<dbReference type="PROSITE" id="PS00606">
    <property type="entry name" value="KS3_1"/>
    <property type="match status" value="1"/>
</dbReference>
<dbReference type="SUPFAM" id="SSF56801">
    <property type="entry name" value="Acetyl-CoA synthetase-like"/>
    <property type="match status" value="1"/>
</dbReference>
<evidence type="ECO:0000256" key="3">
    <source>
        <dbReference type="ARBA" id="ARBA00022553"/>
    </source>
</evidence>
<dbReference type="UniPathway" id="UPA00011"/>
<proteinExistence type="inferred from homology"/>
<dbReference type="SUPFAM" id="SSF47336">
    <property type="entry name" value="ACP-like"/>
    <property type="match status" value="2"/>
</dbReference>
<dbReference type="Pfam" id="PF00550">
    <property type="entry name" value="PP-binding"/>
    <property type="match status" value="2"/>
</dbReference>
<comment type="cofactor">
    <cofactor evidence="1">
        <name>pantetheine 4'-phosphate</name>
        <dbReference type="ChEBI" id="CHEBI:47942"/>
    </cofactor>
</comment>
<dbReference type="InterPro" id="IPR045851">
    <property type="entry name" value="AMP-bd_C_sf"/>
</dbReference>
<keyword evidence="5" id="KW-0012">Acyltransferase</keyword>
<dbReference type="Pfam" id="PF00109">
    <property type="entry name" value="ketoacyl-synt"/>
    <property type="match status" value="1"/>
</dbReference>
<dbReference type="PROSITE" id="PS52004">
    <property type="entry name" value="KS3_2"/>
    <property type="match status" value="1"/>
</dbReference>
<feature type="domain" description="Carrier" evidence="8">
    <location>
        <begin position="2075"/>
        <end position="2148"/>
    </location>
</feature>
<dbReference type="CDD" id="cd00833">
    <property type="entry name" value="PKS"/>
    <property type="match status" value="1"/>
</dbReference>
<evidence type="ECO:0000313" key="10">
    <source>
        <dbReference type="EMBL" id="PSR58668.1"/>
    </source>
</evidence>
<dbReference type="Pfam" id="PF02801">
    <property type="entry name" value="Ketoacyl-synt_C"/>
    <property type="match status" value="1"/>
</dbReference>
<dbReference type="PROSITE" id="PS50075">
    <property type="entry name" value="CARRIER"/>
    <property type="match status" value="2"/>
</dbReference>
<dbReference type="InterPro" id="IPR016039">
    <property type="entry name" value="Thiolase-like"/>
</dbReference>
<reference evidence="10 11" key="1">
    <citation type="submission" date="2018-02" db="EMBL/GenBank/DDBJ databases">
        <title>8 Nocardia nova and 1 Nocardia cyriacigeorgica strain used for evolution to TMP-SMX.</title>
        <authorList>
            <person name="Mehta H."/>
            <person name="Weng J."/>
            <person name="Shamoo Y."/>
        </authorList>
    </citation>
    <scope>NUCLEOTIDE SEQUENCE [LARGE SCALE GENOMIC DNA]</scope>
    <source>
        <strain evidence="10 11">ATCC 33727</strain>
    </source>
</reference>
<dbReference type="GO" id="GO:0004315">
    <property type="term" value="F:3-oxoacyl-[acyl-carrier-protein] synthase activity"/>
    <property type="evidence" value="ECO:0007669"/>
    <property type="project" value="InterPro"/>
</dbReference>
<dbReference type="InterPro" id="IPR001242">
    <property type="entry name" value="Condensation_dom"/>
</dbReference>
<evidence type="ECO:0000259" key="9">
    <source>
        <dbReference type="PROSITE" id="PS52004"/>
    </source>
</evidence>
<dbReference type="SMART" id="SM00825">
    <property type="entry name" value="PKS_KS"/>
    <property type="match status" value="1"/>
</dbReference>
<feature type="compositionally biased region" description="Polar residues" evidence="7">
    <location>
        <begin position="1005"/>
        <end position="1024"/>
    </location>
</feature>
<dbReference type="InterPro" id="IPR010071">
    <property type="entry name" value="AA_adenyl_dom"/>
</dbReference>
<dbReference type="Pfam" id="PF00501">
    <property type="entry name" value="AMP-binding"/>
    <property type="match status" value="1"/>
</dbReference>
<dbReference type="FunFam" id="3.40.47.10:FF:000019">
    <property type="entry name" value="Polyketide synthase type I"/>
    <property type="match status" value="1"/>
</dbReference>
<dbReference type="PROSITE" id="PS00455">
    <property type="entry name" value="AMP_BINDING"/>
    <property type="match status" value="1"/>
</dbReference>
<dbReference type="Pfam" id="PF00698">
    <property type="entry name" value="Acyl_transf_1"/>
    <property type="match status" value="1"/>
</dbReference>
<keyword evidence="2" id="KW-0596">Phosphopantetheine</keyword>
<dbReference type="Gene3D" id="3.30.559.10">
    <property type="entry name" value="Chloramphenicol acetyltransferase-like domain"/>
    <property type="match status" value="1"/>
</dbReference>
<dbReference type="InterPro" id="IPR020841">
    <property type="entry name" value="PKS_Beta-ketoAc_synthase_dom"/>
</dbReference>
<dbReference type="InterPro" id="IPR020845">
    <property type="entry name" value="AMP-binding_CS"/>
</dbReference>
<dbReference type="Gene3D" id="1.10.1200.10">
    <property type="entry name" value="ACP-like"/>
    <property type="match status" value="2"/>
</dbReference>
<accession>A0A2T2YT50</accession>
<dbReference type="InterPro" id="IPR025110">
    <property type="entry name" value="AMP-bd_C"/>
</dbReference>
<comment type="caution">
    <text evidence="10">The sequence shown here is derived from an EMBL/GenBank/DDBJ whole genome shotgun (WGS) entry which is preliminary data.</text>
</comment>
<protein>
    <submittedName>
        <fullName evidence="10">Uncharacterized protein</fullName>
    </submittedName>
</protein>
<evidence type="ECO:0000259" key="8">
    <source>
        <dbReference type="PROSITE" id="PS50075"/>
    </source>
</evidence>
<dbReference type="InterPro" id="IPR014043">
    <property type="entry name" value="Acyl_transferase_dom"/>
</dbReference>
<dbReference type="InterPro" id="IPR023213">
    <property type="entry name" value="CAT-like_dom_sf"/>
</dbReference>
<dbReference type="SMART" id="SM00827">
    <property type="entry name" value="PKS_AT"/>
    <property type="match status" value="1"/>
</dbReference>
<keyword evidence="4" id="KW-0808">Transferase</keyword>
<dbReference type="Pfam" id="PF00668">
    <property type="entry name" value="Condensation"/>
    <property type="match status" value="1"/>
</dbReference>
<organism evidence="10 11">
    <name type="scientific">Nocardia nova</name>
    <dbReference type="NCBI Taxonomy" id="37330"/>
    <lineage>
        <taxon>Bacteria</taxon>
        <taxon>Bacillati</taxon>
        <taxon>Actinomycetota</taxon>
        <taxon>Actinomycetes</taxon>
        <taxon>Mycobacteriales</taxon>
        <taxon>Nocardiaceae</taxon>
        <taxon>Nocardia</taxon>
    </lineage>
</organism>
<dbReference type="GO" id="GO:0031177">
    <property type="term" value="F:phosphopantetheine binding"/>
    <property type="evidence" value="ECO:0007669"/>
    <property type="project" value="InterPro"/>
</dbReference>
<dbReference type="InterPro" id="IPR036736">
    <property type="entry name" value="ACP-like_sf"/>
</dbReference>
<dbReference type="SUPFAM" id="SSF52777">
    <property type="entry name" value="CoA-dependent acyltransferases"/>
    <property type="match status" value="2"/>
</dbReference>
<dbReference type="Pfam" id="PF13193">
    <property type="entry name" value="AMP-binding_C"/>
    <property type="match status" value="1"/>
</dbReference>
<dbReference type="InterPro" id="IPR016036">
    <property type="entry name" value="Malonyl_transacylase_ACP-bd"/>
</dbReference>
<dbReference type="PANTHER" id="PTHR43775:SF51">
    <property type="entry name" value="INACTIVE PHENOLPHTHIOCEROL SYNTHESIS POLYKETIDE SYNTHASE TYPE I PKS1-RELATED"/>
    <property type="match status" value="1"/>
</dbReference>
<evidence type="ECO:0000256" key="4">
    <source>
        <dbReference type="ARBA" id="ARBA00022679"/>
    </source>
</evidence>
<dbReference type="SUPFAM" id="SSF53901">
    <property type="entry name" value="Thiolase-like"/>
    <property type="match status" value="1"/>
</dbReference>
<dbReference type="Gene3D" id="3.40.366.10">
    <property type="entry name" value="Malonyl-Coenzyme A Acyl Carrier Protein, domain 2"/>
    <property type="match status" value="1"/>
</dbReference>
<dbReference type="NCBIfam" id="TIGR01733">
    <property type="entry name" value="AA-adenyl-dom"/>
    <property type="match status" value="1"/>
</dbReference>
<keyword evidence="3" id="KW-0597">Phosphoprotein</keyword>
<name>A0A2T2YT50_9NOCA</name>
<evidence type="ECO:0000256" key="2">
    <source>
        <dbReference type="ARBA" id="ARBA00022450"/>
    </source>
</evidence>
<dbReference type="Gene3D" id="3.40.47.10">
    <property type="match status" value="1"/>
</dbReference>
<comment type="similarity">
    <text evidence="6">In the C-terminal section; belongs to the NRP synthetase family.</text>
</comment>
<dbReference type="FunFam" id="3.40.366.10:FF:000002">
    <property type="entry name" value="Probable polyketide synthase 2"/>
    <property type="match status" value="1"/>
</dbReference>
<dbReference type="Gene3D" id="3.30.70.3290">
    <property type="match status" value="1"/>
</dbReference>
<dbReference type="SMART" id="SM01294">
    <property type="entry name" value="PKS_PP_betabranch"/>
    <property type="match status" value="1"/>
</dbReference>
<evidence type="ECO:0000313" key="11">
    <source>
        <dbReference type="Proteomes" id="UP000241647"/>
    </source>
</evidence>
<evidence type="ECO:0000256" key="1">
    <source>
        <dbReference type="ARBA" id="ARBA00001957"/>
    </source>
</evidence>
<dbReference type="InterPro" id="IPR001227">
    <property type="entry name" value="Ac_transferase_dom_sf"/>
</dbReference>
<dbReference type="InterPro" id="IPR009081">
    <property type="entry name" value="PP-bd_ACP"/>
</dbReference>
<sequence length="2153" mass="232070">MTARRLSGSRVLAAFAGPIASEWLPDGRAPQTRFSVLFTVMSEALGTRPNKKENCPKKGSIPDVTPAAGARSCHRRYCTMCGNRLRTAPSYPRVQSWACWVRWTVSGFDSDGKSVGEPIAVVSMSCRYGGGVHSVDEMWQVMTSGRDTIGEMPDDRGWDLARLHGSNGSHPTSSTRFGSFLSEATDFDAAFFGISPREAVAIEPQQRVLLETSWEAIERAGIDPHTLRGTRTGTYFGVIQAEYGPRMADMTRTKGYQDTGLAASMASGRVAYVLGLRGPSLSIDTACSSSLVAIHTAIKALQSRECSLALAGGGTIFSSASLFVGFSVVGLLSADGATRPFSADATGFGLSEGVGVVLLERLSDAQRLGHPILALVRGSAVVSDGASAGLVVPDQRAQQEAIEFALADAGLDSADIQVVEAHGTATKVGDPIEVAALTRTYGSSHTREEPLWIGSAKSNFGHTQAGSGVTGVIKMVEAIRRGIIPATAHYDGPSPHIDWTAGTVRVVSELIAWPATVHAPRRGAVSANGLSGVNCHLIIEQAPPQLTRTTPPRRELPLVPLVLSARTETALAAQASRLASYLCRRGEHTLTDVGYSLASGRAPFQRRAVLLATDRAEAGTALIELATDREQRPEPVDATAGVVFVFPGQGPQWHGMGSELLDTAPVFAEHVAECDKALSQHLDWSVTDVLRGQPDAPSMDRVDVAQPVLFTIMVALARMWESLGVHPAAVIGHSQGEVAAAYIAGALTLHDAALVIARRSTIMATLTGQGAMVSVPLPADRARELGGDALTVACINSPSSCVLSGPADAIATLLTTCTAEGIDARQVAVAVSSHSPLVEPLQPALEQAMNSITSRSGEVPFVSTVTGNYLDTAELDARYWYHNIRDTVRFEDAVRTAHAQGARVFLEVSAHPVLSLAVHETITAIDTDSGRPAPVAIAATLRRRNGGLRRFLSSAAHLYRCGVAVDWTSCFAGSAARRVDLPTYPFQRQRFWMMPDEGLAPAVTTPRSPSLTSGQPMPQTSHLTDTPAEPKKLDPSTAVQAALAAVLGYSGDEPIEPTSTFADLGLDSLAALSLRHHLESAYGLRFTAADLARHPTPATLAAHLSSELATATAPSTTPPSTEHHRGAVHEWPLSPYQADLIVLGARFPDTPVVQAAQCMRLVGATDVDRLRAAIIASCHRHDALRLRFDTAQVPPVQRLAPAPVGIEFIDLRSETEPAVALHHWTHERANTVLPIDGHQSEFTILCDDTDSLLVFIRFHHAVADGWSLILLAREISAIYFGEDPINAAPSYLSVLDNFRHYRESDQWNTDRDTLVERFQPLTPALFDPSWASTPSPRLGRYSRAIDRPTMERIRTRGPVAALVLAALGVHLHRIHGSGDIVIGLALLNRETPAELATVGDLSNVLPVHIPITAAATFADLTELVRTQVLDLQTRQRFPYGELLRALREITGAASPLFDVRLTYNKIPDHPHAARLRRDVTTLAVGNTLGAVTILLNEYAYDGTIDIEIFYRTEIADETGIDRAVSLILDTLTTAASSTVPLRPRAQQSPTDHDRCLTGTDEAMTIPQLLAATAERYPNHTACSWTTPDDKTAFLTFRELLDRVEALAARLREHNVCPGEFVPVILPRSPELVIAVHAVMTAGAAYVPISPDAPAWRIHTLLADSQARVVIGEPNHAAAYGIEVIAPDRLPLQHTPPATVRPGDLAYMIRTSGSSGIPKGVMIEHRSIMNLMTWMQRHYSLRESDVVLFKAPQTFDASVPELMWLAHGPAVAVLPEHTHTDPRKIINAIERYNVTVVQFVPTMLGPFLDELTERPQTTARIRTLRYILCGGETLHPALVRRFGEIFAAAGLDDVVLSNLWGPTEATYCASYFDITVADARKTSTVPIGTAIDNTELTVTNPYGHPVDTGTPGEITIAGPGLARGYHQRDDLTAEVFITSPTAPGRRRYRTGDLARYNAAGQLEYLGRLDDQIKIRGNRLTLSEVTTHLNDCPGVHAATVIDDTNTHGTTLLVAYYTGTATTGEITAFLRDRLPHYAIPTEIVQLPSIPTTPNGKADRRALSDSRPRQAPQPTPISPSHTQIEAHLTQAWAEVLGTIPNPNDDFFLTGGDSISALQFRAALEKRGMSFELNTLFTNPTITALTQQLHTRNGATNI</sequence>
<dbReference type="InterPro" id="IPR042099">
    <property type="entry name" value="ANL_N_sf"/>
</dbReference>
<evidence type="ECO:0000256" key="7">
    <source>
        <dbReference type="SAM" id="MobiDB-lite"/>
    </source>
</evidence>
<dbReference type="SUPFAM" id="SSF55048">
    <property type="entry name" value="Probable ACP-binding domain of malonyl-CoA ACP transacylase"/>
    <property type="match status" value="1"/>
</dbReference>
<feature type="domain" description="Ketosynthase family 3 (KS3)" evidence="9">
    <location>
        <begin position="116"/>
        <end position="541"/>
    </location>
</feature>
<dbReference type="GO" id="GO:0004312">
    <property type="term" value="F:fatty acid synthase activity"/>
    <property type="evidence" value="ECO:0007669"/>
    <property type="project" value="TreeGrafter"/>
</dbReference>
<dbReference type="Gene3D" id="3.40.50.12780">
    <property type="entry name" value="N-terminal domain of ligase-like"/>
    <property type="match status" value="1"/>
</dbReference>
<dbReference type="InterPro" id="IPR014031">
    <property type="entry name" value="Ketoacyl_synth_C"/>
</dbReference>
<dbReference type="GO" id="GO:0006633">
    <property type="term" value="P:fatty acid biosynthetic process"/>
    <property type="evidence" value="ECO:0007669"/>
    <property type="project" value="InterPro"/>
</dbReference>
<dbReference type="InterPro" id="IPR000873">
    <property type="entry name" value="AMP-dep_synth/lig_dom"/>
</dbReference>
<evidence type="ECO:0000256" key="6">
    <source>
        <dbReference type="ARBA" id="ARBA00029443"/>
    </source>
</evidence>
<dbReference type="SUPFAM" id="SSF52151">
    <property type="entry name" value="FabD/lysophospholipase-like"/>
    <property type="match status" value="1"/>
</dbReference>
<evidence type="ECO:0000256" key="5">
    <source>
        <dbReference type="ARBA" id="ARBA00023315"/>
    </source>
</evidence>
<dbReference type="Gene3D" id="3.30.300.30">
    <property type="match status" value="1"/>
</dbReference>
<dbReference type="InterPro" id="IPR050091">
    <property type="entry name" value="PKS_NRPS_Biosynth_Enz"/>
</dbReference>
<dbReference type="InterPro" id="IPR016035">
    <property type="entry name" value="Acyl_Trfase/lysoPLipase"/>
</dbReference>
<feature type="region of interest" description="Disordered" evidence="7">
    <location>
        <begin position="2044"/>
        <end position="2077"/>
    </location>
</feature>
<dbReference type="CDD" id="cd05930">
    <property type="entry name" value="A_NRPS"/>
    <property type="match status" value="1"/>
</dbReference>
<dbReference type="PANTHER" id="PTHR43775">
    <property type="entry name" value="FATTY ACID SYNTHASE"/>
    <property type="match status" value="1"/>
</dbReference>
<dbReference type="Pfam" id="PF22621">
    <property type="entry name" value="CurL-like_PKS_C"/>
    <property type="match status" value="1"/>
</dbReference>
<dbReference type="SMART" id="SM00823">
    <property type="entry name" value="PKS_PP"/>
    <property type="match status" value="2"/>
</dbReference>
<dbReference type="InterPro" id="IPR020806">
    <property type="entry name" value="PKS_PP-bd"/>
</dbReference>
<feature type="compositionally biased region" description="Basic and acidic residues" evidence="7">
    <location>
        <begin position="2053"/>
        <end position="2064"/>
    </location>
</feature>
<dbReference type="InterPro" id="IPR014030">
    <property type="entry name" value="Ketoacyl_synth_N"/>
</dbReference>
<dbReference type="Proteomes" id="UP000241647">
    <property type="component" value="Unassembled WGS sequence"/>
</dbReference>
<feature type="region of interest" description="Disordered" evidence="7">
    <location>
        <begin position="1002"/>
        <end position="1033"/>
    </location>
</feature>
<dbReference type="EMBL" id="PYHS01000021">
    <property type="protein sequence ID" value="PSR58668.1"/>
    <property type="molecule type" value="Genomic_DNA"/>
</dbReference>
<gene>
    <name evidence="10" type="ORF">C8259_29425</name>
</gene>